<reference evidence="2" key="1">
    <citation type="submission" date="2023-10" db="EMBL/GenBank/DDBJ databases">
        <title>Genome assembly of Pristionchus species.</title>
        <authorList>
            <person name="Yoshida K."/>
            <person name="Sommer R.J."/>
        </authorList>
    </citation>
    <scope>NUCLEOTIDE SEQUENCE</scope>
    <source>
        <strain evidence="2">RS0144</strain>
    </source>
</reference>
<protein>
    <recommendedName>
        <fullName evidence="1">Cystatin domain-containing protein</fullName>
    </recommendedName>
</protein>
<feature type="non-terminal residue" evidence="2">
    <location>
        <position position="1"/>
    </location>
</feature>
<dbReference type="Pfam" id="PF00031">
    <property type="entry name" value="Cystatin"/>
    <property type="match status" value="1"/>
</dbReference>
<evidence type="ECO:0000313" key="3">
    <source>
        <dbReference type="Proteomes" id="UP001432027"/>
    </source>
</evidence>
<dbReference type="AlphaFoldDB" id="A0AAV5SWU0"/>
<evidence type="ECO:0000259" key="1">
    <source>
        <dbReference type="Pfam" id="PF00031"/>
    </source>
</evidence>
<feature type="domain" description="Cystatin" evidence="1">
    <location>
        <begin position="12"/>
        <end position="76"/>
    </location>
</feature>
<keyword evidence="3" id="KW-1185">Reference proteome</keyword>
<sequence>VLFMAVPLHGAPVKHDANDASHLERVWRGVKELNEGKNDAGNHIIPIKVVSAQSLLVAGTKWEYEVLVGESDCTDSQLSK</sequence>
<dbReference type="EMBL" id="BTSX01000002">
    <property type="protein sequence ID" value="GMS85829.1"/>
    <property type="molecule type" value="Genomic_DNA"/>
</dbReference>
<dbReference type="InterPro" id="IPR000010">
    <property type="entry name" value="Cystatin_dom"/>
</dbReference>
<dbReference type="CDD" id="cd00042">
    <property type="entry name" value="CY"/>
    <property type="match status" value="1"/>
</dbReference>
<organism evidence="2 3">
    <name type="scientific">Pristionchus entomophagus</name>
    <dbReference type="NCBI Taxonomy" id="358040"/>
    <lineage>
        <taxon>Eukaryota</taxon>
        <taxon>Metazoa</taxon>
        <taxon>Ecdysozoa</taxon>
        <taxon>Nematoda</taxon>
        <taxon>Chromadorea</taxon>
        <taxon>Rhabditida</taxon>
        <taxon>Rhabditina</taxon>
        <taxon>Diplogasteromorpha</taxon>
        <taxon>Diplogasteroidea</taxon>
        <taxon>Neodiplogasteridae</taxon>
        <taxon>Pristionchus</taxon>
    </lineage>
</organism>
<name>A0AAV5SWU0_9BILA</name>
<dbReference type="Proteomes" id="UP001432027">
    <property type="component" value="Unassembled WGS sequence"/>
</dbReference>
<dbReference type="Gene3D" id="3.10.450.10">
    <property type="match status" value="1"/>
</dbReference>
<dbReference type="SUPFAM" id="SSF54403">
    <property type="entry name" value="Cystatin/monellin"/>
    <property type="match status" value="1"/>
</dbReference>
<evidence type="ECO:0000313" key="2">
    <source>
        <dbReference type="EMBL" id="GMS85829.1"/>
    </source>
</evidence>
<dbReference type="GO" id="GO:0004869">
    <property type="term" value="F:cysteine-type endopeptidase inhibitor activity"/>
    <property type="evidence" value="ECO:0007669"/>
    <property type="project" value="InterPro"/>
</dbReference>
<gene>
    <name evidence="2" type="ORF">PENTCL1PPCAC_8004</name>
</gene>
<dbReference type="InterPro" id="IPR046350">
    <property type="entry name" value="Cystatin_sf"/>
</dbReference>
<accession>A0AAV5SWU0</accession>
<proteinExistence type="predicted"/>
<comment type="caution">
    <text evidence="2">The sequence shown here is derived from an EMBL/GenBank/DDBJ whole genome shotgun (WGS) entry which is preliminary data.</text>
</comment>